<organism evidence="1 2">
    <name type="scientific">Acetitomaculum ruminis DSM 5522</name>
    <dbReference type="NCBI Taxonomy" id="1120918"/>
    <lineage>
        <taxon>Bacteria</taxon>
        <taxon>Bacillati</taxon>
        <taxon>Bacillota</taxon>
        <taxon>Clostridia</taxon>
        <taxon>Lachnospirales</taxon>
        <taxon>Lachnospiraceae</taxon>
        <taxon>Acetitomaculum</taxon>
    </lineage>
</organism>
<gene>
    <name evidence="1" type="ORF">SAMN05216249_1114</name>
</gene>
<evidence type="ECO:0000313" key="2">
    <source>
        <dbReference type="Proteomes" id="UP000198838"/>
    </source>
</evidence>
<dbReference type="RefSeq" id="WP_143088289.1">
    <property type="nucleotide sequence ID" value="NZ_FOJY01000011.1"/>
</dbReference>
<sequence>MSKERLDKLWLSYTNDLKSRKKMTAKEIHNATRWSVHDVIGRLEQEYGSNPRAEFIVLTALDDEGNSNFNYGYGGGFDTKYFELPDRSEAEVLIGEPTVEQASIGKKVYNLEFI</sequence>
<evidence type="ECO:0000313" key="1">
    <source>
        <dbReference type="EMBL" id="SFB15384.1"/>
    </source>
</evidence>
<proteinExistence type="predicted"/>
<accession>A0A1I0YPY3</accession>
<keyword evidence="2" id="KW-1185">Reference proteome</keyword>
<dbReference type="EMBL" id="FOJY01000011">
    <property type="protein sequence ID" value="SFB15384.1"/>
    <property type="molecule type" value="Genomic_DNA"/>
</dbReference>
<dbReference type="OrthoDB" id="9771580at2"/>
<name>A0A1I0YPY3_9FIRM</name>
<reference evidence="1 2" key="1">
    <citation type="submission" date="2016-10" db="EMBL/GenBank/DDBJ databases">
        <authorList>
            <person name="de Groot N.N."/>
        </authorList>
    </citation>
    <scope>NUCLEOTIDE SEQUENCE [LARGE SCALE GENOMIC DNA]</scope>
    <source>
        <strain evidence="1 2">DSM 5522</strain>
    </source>
</reference>
<dbReference type="Proteomes" id="UP000198838">
    <property type="component" value="Unassembled WGS sequence"/>
</dbReference>
<dbReference type="AlphaFoldDB" id="A0A1I0YPY3"/>
<protein>
    <submittedName>
        <fullName evidence="1">Uncharacterized protein</fullName>
    </submittedName>
</protein>